<evidence type="ECO:0000313" key="2">
    <source>
        <dbReference type="EMBL" id="SNT71972.1"/>
    </source>
</evidence>
<dbReference type="OrthoDB" id="9799456at2"/>
<keyword evidence="3" id="KW-1185">Reference proteome</keyword>
<protein>
    <submittedName>
        <fullName evidence="2">Uncharacterized conserved protein, DUF983 family</fullName>
    </submittedName>
</protein>
<dbReference type="EMBL" id="FZQA01000002">
    <property type="protein sequence ID" value="SNT71972.1"/>
    <property type="molecule type" value="Genomic_DNA"/>
</dbReference>
<name>A0A239PPW3_9PROT</name>
<proteinExistence type="predicted"/>
<accession>A0A239PPW3</accession>
<dbReference type="RefSeq" id="WP_089411515.1">
    <property type="nucleotide sequence ID" value="NZ_FZQA01000002.1"/>
</dbReference>
<gene>
    <name evidence="2" type="ORF">SAMN06297382_0994</name>
</gene>
<sequence>MSSDEAAIVFGRDRTKRSWLRAGWRGLAGKCPECGRGALFAGYTRTHGACAVCGLNFAGHRADDAPPYATIMIVGHLTIPLALAAKQLFDPPLALQFAISAPLILGMTLWLLPIVKGGLIGLQWANRMHGFAEPRDEAENWT</sequence>
<dbReference type="AlphaFoldDB" id="A0A239PPW3"/>
<keyword evidence="1" id="KW-0812">Transmembrane</keyword>
<evidence type="ECO:0000313" key="3">
    <source>
        <dbReference type="Proteomes" id="UP000198346"/>
    </source>
</evidence>
<organism evidence="2 3">
    <name type="scientific">Amphiplicatus metriothermophilus</name>
    <dbReference type="NCBI Taxonomy" id="1519374"/>
    <lineage>
        <taxon>Bacteria</taxon>
        <taxon>Pseudomonadati</taxon>
        <taxon>Pseudomonadota</taxon>
        <taxon>Alphaproteobacteria</taxon>
        <taxon>Parvularculales</taxon>
        <taxon>Parvularculaceae</taxon>
        <taxon>Amphiplicatus</taxon>
    </lineage>
</organism>
<evidence type="ECO:0000256" key="1">
    <source>
        <dbReference type="SAM" id="Phobius"/>
    </source>
</evidence>
<reference evidence="2 3" key="1">
    <citation type="submission" date="2017-07" db="EMBL/GenBank/DDBJ databases">
        <authorList>
            <person name="Sun Z.S."/>
            <person name="Albrecht U."/>
            <person name="Echele G."/>
            <person name="Lee C.C."/>
        </authorList>
    </citation>
    <scope>NUCLEOTIDE SEQUENCE [LARGE SCALE GENOMIC DNA]</scope>
    <source>
        <strain evidence="2 3">CGMCC 1.12710</strain>
    </source>
</reference>
<keyword evidence="1" id="KW-0472">Membrane</keyword>
<dbReference type="InterPro" id="IPR009325">
    <property type="entry name" value="DUF983"/>
</dbReference>
<feature type="transmembrane region" description="Helical" evidence="1">
    <location>
        <begin position="95"/>
        <end position="115"/>
    </location>
</feature>
<dbReference type="Proteomes" id="UP000198346">
    <property type="component" value="Unassembled WGS sequence"/>
</dbReference>
<dbReference type="Pfam" id="PF06170">
    <property type="entry name" value="DUF983"/>
    <property type="match status" value="1"/>
</dbReference>
<keyword evidence="1" id="KW-1133">Transmembrane helix</keyword>